<evidence type="ECO:0000313" key="2">
    <source>
        <dbReference type="Proteomes" id="UP001305174"/>
    </source>
</evidence>
<sequence length="136" mass="14794">MSITQEELYKVLQLIGAADAAKLGYFHDLPGGGGEVGSSALMIEAQVVQDADSPPGTGFLDYTYVEPRVSPSFIDVLILDPSSLLIYNTKIMSNTGSSFRVRFSTLWFDPVAEGDVPAFKQRIAIRAEEFVPTVTM</sequence>
<proteinExistence type="predicted"/>
<evidence type="ECO:0000313" key="1">
    <source>
        <dbReference type="EMBL" id="WOZ57413.1"/>
    </source>
</evidence>
<reference evidence="2" key="1">
    <citation type="submission" date="2024-05" db="EMBL/GenBank/DDBJ databases">
        <authorList>
            <person name="Tikunov A.Y."/>
            <person name="Morozova V.V."/>
            <person name="Kozlova Y.N."/>
            <person name="Tikunova N.V."/>
            <person name="Babkin I.V."/>
        </authorList>
    </citation>
    <scope>NUCLEOTIDE SEQUENCE [LARGE SCALE GENOMIC DNA]</scope>
</reference>
<dbReference type="EMBL" id="OR575930">
    <property type="protein sequence ID" value="WOZ57413.1"/>
    <property type="molecule type" value="Genomic_DNA"/>
</dbReference>
<accession>A0AAX4G688</accession>
<organism evidence="1 2">
    <name type="scientific">Pseudomonas phage vB_PseuGesM_254</name>
    <dbReference type="NCBI Taxonomy" id="3092638"/>
    <lineage>
        <taxon>Viruses</taxon>
        <taxon>Duplodnaviria</taxon>
        <taxon>Heunggongvirae</taxon>
        <taxon>Uroviricota</taxon>
        <taxon>Caudoviricetes</taxon>
        <taxon>Vandenendeviridae</taxon>
        <taxon>Chemalvirus</taxon>
        <taxon>Chemalvirus PseuGes254</taxon>
    </lineage>
</organism>
<keyword evidence="2" id="KW-1185">Reference proteome</keyword>
<protein>
    <submittedName>
        <fullName evidence="1">Uncharacterized protein</fullName>
    </submittedName>
</protein>
<name>A0AAX4G688_9CAUD</name>
<dbReference type="Proteomes" id="UP001305174">
    <property type="component" value="Segment"/>
</dbReference>